<dbReference type="RefSeq" id="WP_367652340.1">
    <property type="nucleotide sequence ID" value="NZ_VCYH01000001.1"/>
</dbReference>
<name>A0ABT8M6Z8_9EURY</name>
<sequence length="129" mass="14700">MLSGWFAFAERYPTVLQNYFATVTNADRYPEHGFLSLCQCMEIYHRQAPQFCDAVTDPEVHAERIAVVTEALKADGRLNSDTRRTLVRLLKNLATGRTWRPGYRRLSRFAAATYPCSRTILPGSQRPSS</sequence>
<dbReference type="Proteomes" id="UP001168338">
    <property type="component" value="Unassembled WGS sequence"/>
</dbReference>
<keyword evidence="2" id="KW-1185">Reference proteome</keyword>
<reference evidence="1" key="1">
    <citation type="submission" date="2019-05" db="EMBL/GenBank/DDBJ databases">
        <title>Methanoculleus sp. FWC-SCC1, a methanogenic archaeon isolated from deep marine cold seep.</title>
        <authorList>
            <person name="Chen Y.-W."/>
            <person name="Chen S.-C."/>
            <person name="Teng N.-H."/>
            <person name="Lai M.-C."/>
        </authorList>
    </citation>
    <scope>NUCLEOTIDE SEQUENCE</scope>
    <source>
        <strain evidence="1">FWC-SCC1</strain>
    </source>
</reference>
<proteinExistence type="predicted"/>
<gene>
    <name evidence="1" type="ORF">FGU65_02120</name>
</gene>
<evidence type="ECO:0000313" key="1">
    <source>
        <dbReference type="EMBL" id="MDN7023703.1"/>
    </source>
</evidence>
<protein>
    <submittedName>
        <fullName evidence="1">Uncharacterized protein</fullName>
    </submittedName>
</protein>
<comment type="caution">
    <text evidence="1">The sequence shown here is derived from an EMBL/GenBank/DDBJ whole genome shotgun (WGS) entry which is preliminary data.</text>
</comment>
<dbReference type="EMBL" id="VCYH01000001">
    <property type="protein sequence ID" value="MDN7023703.1"/>
    <property type="molecule type" value="Genomic_DNA"/>
</dbReference>
<accession>A0ABT8M6Z8</accession>
<organism evidence="1 2">
    <name type="scientific">Methanoculleus frigidifontis</name>
    <dbReference type="NCBI Taxonomy" id="2584085"/>
    <lineage>
        <taxon>Archaea</taxon>
        <taxon>Methanobacteriati</taxon>
        <taxon>Methanobacteriota</taxon>
        <taxon>Stenosarchaea group</taxon>
        <taxon>Methanomicrobia</taxon>
        <taxon>Methanomicrobiales</taxon>
        <taxon>Methanomicrobiaceae</taxon>
        <taxon>Methanoculleus</taxon>
    </lineage>
</organism>
<evidence type="ECO:0000313" key="2">
    <source>
        <dbReference type="Proteomes" id="UP001168338"/>
    </source>
</evidence>